<sequence length="159" mass="19029">MKENSFWWPYLDILPIRFSSTNNFTQEEFDLLKGTPLEFSAIERKKDLQQLYEEFIFELKKKNLDLSVYTWDNFIWAYSVFESRAFIKDLIDPNPDIPNSEILIPYLDFANHKPKQPVCWEFKNKFVNFTNDLVLLQSGQEIFNNYGPKSNEECRPTHI</sequence>
<gene>
    <name evidence="1" type="ORF">AYI68_g6410</name>
</gene>
<dbReference type="InterPro" id="IPR046341">
    <property type="entry name" value="SET_dom_sf"/>
</dbReference>
<proteinExistence type="predicted"/>
<dbReference type="Gene3D" id="3.90.1410.10">
    <property type="entry name" value="set domain protein methyltransferase, domain 1"/>
    <property type="match status" value="1"/>
</dbReference>
<evidence type="ECO:0000313" key="2">
    <source>
        <dbReference type="Proteomes" id="UP000187455"/>
    </source>
</evidence>
<comment type="caution">
    <text evidence="1">The sequence shown here is derived from an EMBL/GenBank/DDBJ whole genome shotgun (WGS) entry which is preliminary data.</text>
</comment>
<dbReference type="InterPro" id="IPR050600">
    <property type="entry name" value="SETD3_SETD6_MTase"/>
</dbReference>
<organism evidence="1 2">
    <name type="scientific">Smittium mucronatum</name>
    <dbReference type="NCBI Taxonomy" id="133383"/>
    <lineage>
        <taxon>Eukaryota</taxon>
        <taxon>Fungi</taxon>
        <taxon>Fungi incertae sedis</taxon>
        <taxon>Zoopagomycota</taxon>
        <taxon>Kickxellomycotina</taxon>
        <taxon>Harpellomycetes</taxon>
        <taxon>Harpellales</taxon>
        <taxon>Legeriomycetaceae</taxon>
        <taxon>Smittium</taxon>
    </lineage>
</organism>
<dbReference type="AlphaFoldDB" id="A0A1R0GRK4"/>
<name>A0A1R0GRK4_9FUNG</name>
<evidence type="ECO:0000313" key="1">
    <source>
        <dbReference type="EMBL" id="OLY79519.1"/>
    </source>
</evidence>
<reference evidence="1 2" key="1">
    <citation type="journal article" date="2016" name="Mol. Biol. Evol.">
        <title>Genome-Wide Survey of Gut Fungi (Harpellales) Reveals the First Horizontally Transferred Ubiquitin Gene from a Mosquito Host.</title>
        <authorList>
            <person name="Wang Y."/>
            <person name="White M.M."/>
            <person name="Kvist S."/>
            <person name="Moncalvo J.M."/>
        </authorList>
    </citation>
    <scope>NUCLEOTIDE SEQUENCE [LARGE SCALE GENOMIC DNA]</scope>
    <source>
        <strain evidence="1 2">ALG-7-W6</strain>
    </source>
</reference>
<dbReference type="SUPFAM" id="SSF82199">
    <property type="entry name" value="SET domain"/>
    <property type="match status" value="1"/>
</dbReference>
<dbReference type="GO" id="GO:0032259">
    <property type="term" value="P:methylation"/>
    <property type="evidence" value="ECO:0007669"/>
    <property type="project" value="UniProtKB-KW"/>
</dbReference>
<keyword evidence="1" id="KW-0808">Transferase</keyword>
<dbReference type="GO" id="GO:0016279">
    <property type="term" value="F:protein-lysine N-methyltransferase activity"/>
    <property type="evidence" value="ECO:0007669"/>
    <property type="project" value="UniProtKB-ARBA"/>
</dbReference>
<dbReference type="Proteomes" id="UP000187455">
    <property type="component" value="Unassembled WGS sequence"/>
</dbReference>
<dbReference type="OrthoDB" id="42889at2759"/>
<keyword evidence="1" id="KW-0489">Methyltransferase</keyword>
<keyword evidence="2" id="KW-1185">Reference proteome</keyword>
<dbReference type="STRING" id="133383.A0A1R0GRK4"/>
<dbReference type="EMBL" id="LSSL01004349">
    <property type="protein sequence ID" value="OLY79519.1"/>
    <property type="molecule type" value="Genomic_DNA"/>
</dbReference>
<accession>A0A1R0GRK4</accession>
<protein>
    <submittedName>
        <fullName evidence="1">Ribosomal lysine N-methyltransferase set10</fullName>
    </submittedName>
</protein>
<dbReference type="PANTHER" id="PTHR13271">
    <property type="entry name" value="UNCHARACTERIZED PUTATIVE METHYLTRANSFERASE"/>
    <property type="match status" value="1"/>
</dbReference>